<accession>A0A2H9TB79</accession>
<comment type="caution">
    <text evidence="1">The sequence shown here is derived from an EMBL/GenBank/DDBJ whole genome shotgun (WGS) entry which is preliminary data.</text>
</comment>
<reference evidence="1" key="1">
    <citation type="journal article" date="2017" name="Appl. Environ. Microbiol.">
        <title>Molecular characterization of an Endozoicomonas-like organism causing infection in king scallop Pecten maximus L.</title>
        <authorList>
            <person name="Cano I."/>
            <person name="van Aerle R."/>
            <person name="Ross S."/>
            <person name="Verner-Jeffreys D.W."/>
            <person name="Paley R.K."/>
            <person name="Rimmer G."/>
            <person name="Ryder D."/>
            <person name="Hooper P."/>
            <person name="Stone D."/>
            <person name="Feist S.W."/>
        </authorList>
    </citation>
    <scope>NUCLEOTIDE SEQUENCE</scope>
</reference>
<evidence type="ECO:0000313" key="1">
    <source>
        <dbReference type="EMBL" id="PJE80453.1"/>
    </source>
</evidence>
<organism evidence="1">
    <name type="scientific">invertebrate metagenome</name>
    <dbReference type="NCBI Taxonomy" id="1711999"/>
    <lineage>
        <taxon>unclassified sequences</taxon>
        <taxon>metagenomes</taxon>
        <taxon>organismal metagenomes</taxon>
    </lineage>
</organism>
<sequence>MNIIYSLLFSLVIVSAYAMMAELSETNAVSVDTKHLIVNSVIEMGDFVCSCHLLYPDKQESRVEVPLCRIDLNGQDVYVIPLIKALSNADITPDSGWPNKVLAFKKKALGKNIGFR</sequence>
<proteinExistence type="predicted"/>
<protein>
    <submittedName>
        <fullName evidence="1">Uncharacterized protein</fullName>
    </submittedName>
</protein>
<name>A0A2H9TB79_9ZZZZ</name>
<gene>
    <name evidence="1" type="ORF">CI610_00536</name>
</gene>
<dbReference type="EMBL" id="NSIT01000016">
    <property type="protein sequence ID" value="PJE80453.1"/>
    <property type="molecule type" value="Genomic_DNA"/>
</dbReference>
<dbReference type="AlphaFoldDB" id="A0A2H9TB79"/>